<evidence type="ECO:0000313" key="4">
    <source>
        <dbReference type="Proteomes" id="UP000002027"/>
    </source>
</evidence>
<feature type="domain" description="DUF58" evidence="2">
    <location>
        <begin position="221"/>
        <end position="398"/>
    </location>
</feature>
<keyword evidence="1" id="KW-1133">Transmembrane helix</keyword>
<accession>D1C9P2</accession>
<keyword evidence="1" id="KW-0472">Membrane</keyword>
<dbReference type="EMBL" id="CP001824">
    <property type="protein sequence ID" value="ACZ40535.1"/>
    <property type="molecule type" value="Genomic_DNA"/>
</dbReference>
<dbReference type="InParanoid" id="D1C9P2"/>
<evidence type="ECO:0000256" key="1">
    <source>
        <dbReference type="SAM" id="Phobius"/>
    </source>
</evidence>
<dbReference type="PANTHER" id="PTHR34351:SF2">
    <property type="entry name" value="DUF58 DOMAIN-CONTAINING PROTEIN"/>
    <property type="match status" value="1"/>
</dbReference>
<organism evidence="3 4">
    <name type="scientific">Sphaerobacter thermophilus (strain ATCC 49802 / DSM 20745 / KCCM 41009 / NCIMB 13125 / S 6022)</name>
    <dbReference type="NCBI Taxonomy" id="479434"/>
    <lineage>
        <taxon>Bacteria</taxon>
        <taxon>Pseudomonadati</taxon>
        <taxon>Thermomicrobiota</taxon>
        <taxon>Thermomicrobia</taxon>
        <taxon>Sphaerobacterales</taxon>
        <taxon>Sphaerobacterineae</taxon>
        <taxon>Sphaerobacteraceae</taxon>
        <taxon>Sphaerobacter</taxon>
    </lineage>
</organism>
<dbReference type="FunCoup" id="D1C9P2">
    <property type="interactions" value="109"/>
</dbReference>
<keyword evidence="4" id="KW-1185">Reference proteome</keyword>
<feature type="transmembrane region" description="Helical" evidence="1">
    <location>
        <begin position="21"/>
        <end position="36"/>
    </location>
</feature>
<name>D1C9P2_SPHTD</name>
<sequence length="423" mass="46965">MTPDDGSRPDTGWKDPERIRYLLGGAVALFLVAALLRQPLLALLAMAVALAIGVALLWQRYGLRHVRYTRSFSRSRAFPGEEVLLEITVENAKLLPLPWLEVEDQFPQGLEFPGLSLEPSPTPKIDIFRTFFAARPYERVRRRYRVVCERRGYYRFGPVDLSTGDVFGFATCRGSLEVVDALIVYPRVLPVTAFGLPAKQPFGDEKPVKPLLEDPLRVAGVRPYVLGDHPRRVHWRASARTGTLQSKQYEPSALPTLAIFLDVNTFEHFWQGIDPEALELAISAAASLAAHGLEERRQVGLYVNAPLVGGQRSVRLAPSRHPAQLGKILEALALLIPYTGFRVETLLANEARRLPWGATVVVITGYVTPALEETLARLYRAGHAVALLAFGERAPDLPARPGFTVHRFGPEVSLERMAAFRLG</sequence>
<dbReference type="AlphaFoldDB" id="D1C9P2"/>
<dbReference type="RefSeq" id="WP_012873570.1">
    <property type="nucleotide sequence ID" value="NC_013524.1"/>
</dbReference>
<evidence type="ECO:0000313" key="3">
    <source>
        <dbReference type="EMBL" id="ACZ40535.1"/>
    </source>
</evidence>
<feature type="transmembrane region" description="Helical" evidence="1">
    <location>
        <begin position="42"/>
        <end position="61"/>
    </location>
</feature>
<reference evidence="4" key="1">
    <citation type="submission" date="2009-11" db="EMBL/GenBank/DDBJ databases">
        <title>The complete chromosome 2 of Sphaerobacter thermophilus DSM 20745.</title>
        <authorList>
            <person name="Lucas S."/>
            <person name="Copeland A."/>
            <person name="Lapidus A."/>
            <person name="Glavina del Rio T."/>
            <person name="Dalin E."/>
            <person name="Tice H."/>
            <person name="Bruce D."/>
            <person name="Goodwin L."/>
            <person name="Pitluck S."/>
            <person name="Kyrpides N."/>
            <person name="Mavromatis K."/>
            <person name="Ivanova N."/>
            <person name="Mikhailova N."/>
            <person name="LaButti K.M."/>
            <person name="Clum A."/>
            <person name="Sun H.I."/>
            <person name="Brettin T."/>
            <person name="Detter J.C."/>
            <person name="Han C."/>
            <person name="Larimer F."/>
            <person name="Land M."/>
            <person name="Hauser L."/>
            <person name="Markowitz V."/>
            <person name="Cheng J.F."/>
            <person name="Hugenholtz P."/>
            <person name="Woyke T."/>
            <person name="Wu D."/>
            <person name="Steenblock K."/>
            <person name="Schneider S."/>
            <person name="Pukall R."/>
            <person name="Goeker M."/>
            <person name="Klenk H.P."/>
            <person name="Eisen J.A."/>
        </authorList>
    </citation>
    <scope>NUCLEOTIDE SEQUENCE [LARGE SCALE GENOMIC DNA]</scope>
    <source>
        <strain evidence="4">ATCC 49802 / DSM 20745 / S 6022</strain>
    </source>
</reference>
<protein>
    <recommendedName>
        <fullName evidence="2">DUF58 domain-containing protein</fullName>
    </recommendedName>
</protein>
<proteinExistence type="predicted"/>
<dbReference type="InterPro" id="IPR002881">
    <property type="entry name" value="DUF58"/>
</dbReference>
<gene>
    <name evidence="3" type="ordered locus">Sthe_3135</name>
</gene>
<dbReference type="Proteomes" id="UP000002027">
    <property type="component" value="Chromosome 2"/>
</dbReference>
<dbReference type="STRING" id="479434.Sthe_3135"/>
<dbReference type="OrthoDB" id="9789943at2"/>
<evidence type="ECO:0000259" key="2">
    <source>
        <dbReference type="Pfam" id="PF01882"/>
    </source>
</evidence>
<keyword evidence="1" id="KW-0812">Transmembrane</keyword>
<dbReference type="PANTHER" id="PTHR34351">
    <property type="entry name" value="SLR1927 PROTEIN-RELATED"/>
    <property type="match status" value="1"/>
</dbReference>
<dbReference type="HOGENOM" id="CLU_026152_3_0_0"/>
<dbReference type="KEGG" id="sti:Sthe_3135"/>
<dbReference type="eggNOG" id="COG1721">
    <property type="taxonomic scope" value="Bacteria"/>
</dbReference>
<dbReference type="Pfam" id="PF01882">
    <property type="entry name" value="DUF58"/>
    <property type="match status" value="1"/>
</dbReference>
<reference evidence="3 4" key="2">
    <citation type="journal article" date="2010" name="Stand. Genomic Sci.">
        <title>Complete genome sequence of Desulfohalobium retbaense type strain (HR(100)).</title>
        <authorList>
            <person name="Spring S."/>
            <person name="Nolan M."/>
            <person name="Lapidus A."/>
            <person name="Glavina Del Rio T."/>
            <person name="Copeland A."/>
            <person name="Tice H."/>
            <person name="Cheng J.F."/>
            <person name="Lucas S."/>
            <person name="Land M."/>
            <person name="Chen F."/>
            <person name="Bruce D."/>
            <person name="Goodwin L."/>
            <person name="Pitluck S."/>
            <person name="Ivanova N."/>
            <person name="Mavromatis K."/>
            <person name="Mikhailova N."/>
            <person name="Pati A."/>
            <person name="Chen A."/>
            <person name="Palaniappan K."/>
            <person name="Hauser L."/>
            <person name="Chang Y.J."/>
            <person name="Jeffries C.D."/>
            <person name="Munk C."/>
            <person name="Kiss H."/>
            <person name="Chain P."/>
            <person name="Han C."/>
            <person name="Brettin T."/>
            <person name="Detter J.C."/>
            <person name="Schuler E."/>
            <person name="Goker M."/>
            <person name="Rohde M."/>
            <person name="Bristow J."/>
            <person name="Eisen J.A."/>
            <person name="Markowitz V."/>
            <person name="Hugenholtz P."/>
            <person name="Kyrpides N.C."/>
            <person name="Klenk H.P."/>
        </authorList>
    </citation>
    <scope>NUCLEOTIDE SEQUENCE [LARGE SCALE GENOMIC DNA]</scope>
    <source>
        <strain evidence="4">ATCC 49802 / DSM 20745 / S 6022</strain>
    </source>
</reference>